<protein>
    <submittedName>
        <fullName evidence="3">SDR family NAD(P)-dependent oxidoreductase</fullName>
    </submittedName>
</protein>
<comment type="similarity">
    <text evidence="1">Belongs to the short-chain dehydrogenases/reductases (SDR) family.</text>
</comment>
<sequence>MKTIVMTGATSGIGKEAVQRLAQQRDTRIIVGARGRGRIVPEGAEVFPLDLTSLDSVRAFAANVKKQLKDTAIDVLVLNAAVQTKDNQQQSADGFELMFAVNHLSHYLLARLLWPHMAVSGVMVITTSDTHDPALIPFAPKTLDPYTLANPEKKEWGMRAYAASKLCNLLTARSFAAISKSEGKDISVIAYNPGLTGGTSLTGKPSRFMRILVPLVLRPLSQVVSLFKPPFFVGTPQRAGGTLAALASKEIRLPGGRVYASLVRGKITFPNPSQLAQSDKVRDMLWRESAKIVRLSEK</sequence>
<evidence type="ECO:0000313" key="3">
    <source>
        <dbReference type="EMBL" id="MFC3199954.1"/>
    </source>
</evidence>
<organism evidence="3 4">
    <name type="scientific">Parapedobacter deserti</name>
    <dbReference type="NCBI Taxonomy" id="1912957"/>
    <lineage>
        <taxon>Bacteria</taxon>
        <taxon>Pseudomonadati</taxon>
        <taxon>Bacteroidota</taxon>
        <taxon>Sphingobacteriia</taxon>
        <taxon>Sphingobacteriales</taxon>
        <taxon>Sphingobacteriaceae</taxon>
        <taxon>Parapedobacter</taxon>
    </lineage>
</organism>
<dbReference type="Pfam" id="PF00106">
    <property type="entry name" value="adh_short"/>
    <property type="match status" value="1"/>
</dbReference>
<proteinExistence type="inferred from homology"/>
<name>A0ABV7JPD9_9SPHI</name>
<evidence type="ECO:0000313" key="4">
    <source>
        <dbReference type="Proteomes" id="UP001595526"/>
    </source>
</evidence>
<dbReference type="InterPro" id="IPR036291">
    <property type="entry name" value="NAD(P)-bd_dom_sf"/>
</dbReference>
<dbReference type="PRINTS" id="PR00081">
    <property type="entry name" value="GDHRDH"/>
</dbReference>
<keyword evidence="4" id="KW-1185">Reference proteome</keyword>
<dbReference type="Proteomes" id="UP001595526">
    <property type="component" value="Unassembled WGS sequence"/>
</dbReference>
<evidence type="ECO:0000256" key="2">
    <source>
        <dbReference type="ARBA" id="ARBA00023002"/>
    </source>
</evidence>
<dbReference type="Gene3D" id="3.40.50.720">
    <property type="entry name" value="NAD(P)-binding Rossmann-like Domain"/>
    <property type="match status" value="1"/>
</dbReference>
<dbReference type="PANTHER" id="PTHR24320">
    <property type="entry name" value="RETINOL DEHYDROGENASE"/>
    <property type="match status" value="1"/>
</dbReference>
<dbReference type="EMBL" id="JBHRTA010000062">
    <property type="protein sequence ID" value="MFC3199954.1"/>
    <property type="molecule type" value="Genomic_DNA"/>
</dbReference>
<accession>A0ABV7JPD9</accession>
<dbReference type="SUPFAM" id="SSF51735">
    <property type="entry name" value="NAD(P)-binding Rossmann-fold domains"/>
    <property type="match status" value="1"/>
</dbReference>
<reference evidence="4" key="1">
    <citation type="journal article" date="2019" name="Int. J. Syst. Evol. Microbiol.">
        <title>The Global Catalogue of Microorganisms (GCM) 10K type strain sequencing project: providing services to taxonomists for standard genome sequencing and annotation.</title>
        <authorList>
            <consortium name="The Broad Institute Genomics Platform"/>
            <consortium name="The Broad Institute Genome Sequencing Center for Infectious Disease"/>
            <person name="Wu L."/>
            <person name="Ma J."/>
        </authorList>
    </citation>
    <scope>NUCLEOTIDE SEQUENCE [LARGE SCALE GENOMIC DNA]</scope>
    <source>
        <strain evidence="4">KCTC 52416</strain>
    </source>
</reference>
<comment type="caution">
    <text evidence="3">The sequence shown here is derived from an EMBL/GenBank/DDBJ whole genome shotgun (WGS) entry which is preliminary data.</text>
</comment>
<keyword evidence="2" id="KW-0560">Oxidoreductase</keyword>
<dbReference type="InterPro" id="IPR002347">
    <property type="entry name" value="SDR_fam"/>
</dbReference>
<evidence type="ECO:0000256" key="1">
    <source>
        <dbReference type="ARBA" id="ARBA00006484"/>
    </source>
</evidence>
<gene>
    <name evidence="3" type="ORF">ACFOET_20205</name>
</gene>
<dbReference type="PANTHER" id="PTHR24320:SF152">
    <property type="entry name" value="SHORT-CHAIN DEHYDROGENASE_REDUCTASE FAMILY PROTEIN"/>
    <property type="match status" value="1"/>
</dbReference>